<keyword evidence="9" id="KW-0906">Nuclear pore complex</keyword>
<keyword evidence="5" id="KW-0677">Repeat</keyword>
<organism evidence="11 12">
    <name type="scientific">Symbiodinium microadriaticum</name>
    <name type="common">Dinoflagellate</name>
    <name type="synonym">Zooxanthella microadriatica</name>
    <dbReference type="NCBI Taxonomy" id="2951"/>
    <lineage>
        <taxon>Eukaryota</taxon>
        <taxon>Sar</taxon>
        <taxon>Alveolata</taxon>
        <taxon>Dinophyceae</taxon>
        <taxon>Suessiales</taxon>
        <taxon>Symbiodiniaceae</taxon>
        <taxon>Symbiodinium</taxon>
    </lineage>
</organism>
<comment type="caution">
    <text evidence="11">The sequence shown here is derived from an EMBL/GenBank/DDBJ whole genome shotgun (WGS) entry which is preliminary data.</text>
</comment>
<dbReference type="PANTHER" id="PTHR11024">
    <property type="entry name" value="NUCLEAR PORE COMPLEX PROTEIN SEC13 / SEH1 FAMILY MEMBER"/>
    <property type="match status" value="1"/>
</dbReference>
<name>A0A1Q9D7E5_SYMMI</name>
<dbReference type="InterPro" id="IPR001680">
    <property type="entry name" value="WD40_rpt"/>
</dbReference>
<dbReference type="GO" id="GO:0051028">
    <property type="term" value="P:mRNA transport"/>
    <property type="evidence" value="ECO:0007669"/>
    <property type="project" value="UniProtKB-KW"/>
</dbReference>
<evidence type="ECO:0000256" key="5">
    <source>
        <dbReference type="ARBA" id="ARBA00022737"/>
    </source>
</evidence>
<evidence type="ECO:0000313" key="11">
    <source>
        <dbReference type="EMBL" id="OLP91058.1"/>
    </source>
</evidence>
<evidence type="ECO:0000256" key="10">
    <source>
        <dbReference type="ARBA" id="ARBA00023242"/>
    </source>
</evidence>
<dbReference type="Pfam" id="PF00400">
    <property type="entry name" value="WD40"/>
    <property type="match status" value="2"/>
</dbReference>
<dbReference type="SMART" id="SM00320">
    <property type="entry name" value="WD40"/>
    <property type="match status" value="4"/>
</dbReference>
<gene>
    <name evidence="11" type="primary">sec13</name>
    <name evidence="11" type="ORF">AK812_SmicGene27297</name>
</gene>
<dbReference type="PANTHER" id="PTHR11024:SF2">
    <property type="entry name" value="PROTEIN SEC13 HOMOLOG"/>
    <property type="match status" value="1"/>
</dbReference>
<keyword evidence="7" id="KW-0653">Protein transport</keyword>
<dbReference type="OrthoDB" id="364224at2759"/>
<dbReference type="GO" id="GO:0031080">
    <property type="term" value="C:nuclear pore outer ring"/>
    <property type="evidence" value="ECO:0007669"/>
    <property type="project" value="TreeGrafter"/>
</dbReference>
<accession>A0A1Q9D7E5</accession>
<evidence type="ECO:0000256" key="4">
    <source>
        <dbReference type="ARBA" id="ARBA00022574"/>
    </source>
</evidence>
<evidence type="ECO:0000256" key="3">
    <source>
        <dbReference type="ARBA" id="ARBA00022448"/>
    </source>
</evidence>
<sequence length="313" mass="33356">MVAPPGYDVLRFGCLHDAKYDSVGRRLATASSDGVVRIWCADSHQMVAQLPAHQAAVLVVGWAPKKTLPVQLVSGAADGSILLWREQQSQWSSVHQLTVRGSVVAASFRPAEYGLMLAVAGSESPEIVFLTRKEVVASPVLPAGEQWLSKVLEAHTAGLVGFCWAPAASPATLAAGPAAARAAARAPLRLVSASSDSVKIWRGDEKSDAWSLQHELVERGSGPAVRDVAWRPNLGIPSSSIAVCFEDGLLQIWWQDMDGQPWNVSTSWNVGEEAFRLAWSTAGSLLAVTGSEQSHLFKEAGAGQWANACQLGE</sequence>
<keyword evidence="4" id="KW-0853">WD repeat</keyword>
<evidence type="ECO:0000256" key="6">
    <source>
        <dbReference type="ARBA" id="ARBA00022816"/>
    </source>
</evidence>
<evidence type="ECO:0000256" key="7">
    <source>
        <dbReference type="ARBA" id="ARBA00022927"/>
    </source>
</evidence>
<dbReference type="GO" id="GO:0005198">
    <property type="term" value="F:structural molecule activity"/>
    <property type="evidence" value="ECO:0007669"/>
    <property type="project" value="InterPro"/>
</dbReference>
<protein>
    <submittedName>
        <fullName evidence="11">Protein transport protein sec13</fullName>
    </submittedName>
</protein>
<evidence type="ECO:0000256" key="1">
    <source>
        <dbReference type="ARBA" id="ARBA00004567"/>
    </source>
</evidence>
<evidence type="ECO:0000256" key="9">
    <source>
        <dbReference type="ARBA" id="ARBA00023132"/>
    </source>
</evidence>
<dbReference type="InterPro" id="IPR015943">
    <property type="entry name" value="WD40/YVTN_repeat-like_dom_sf"/>
</dbReference>
<dbReference type="Proteomes" id="UP000186817">
    <property type="component" value="Unassembled WGS sequence"/>
</dbReference>
<keyword evidence="3" id="KW-0813">Transport</keyword>
<keyword evidence="6" id="KW-0509">mRNA transport</keyword>
<dbReference type="GO" id="GO:0006606">
    <property type="term" value="P:protein import into nucleus"/>
    <property type="evidence" value="ECO:0007669"/>
    <property type="project" value="TreeGrafter"/>
</dbReference>
<dbReference type="GO" id="GO:0030127">
    <property type="term" value="C:COPII vesicle coat"/>
    <property type="evidence" value="ECO:0007669"/>
    <property type="project" value="TreeGrafter"/>
</dbReference>
<comment type="subcellular location">
    <subcellularLocation>
        <location evidence="1">Nucleus</location>
        <location evidence="1">Nuclear pore complex</location>
    </subcellularLocation>
</comment>
<dbReference type="EMBL" id="LSRX01000681">
    <property type="protein sequence ID" value="OLP91058.1"/>
    <property type="molecule type" value="Genomic_DNA"/>
</dbReference>
<evidence type="ECO:0000256" key="2">
    <source>
        <dbReference type="ARBA" id="ARBA00010102"/>
    </source>
</evidence>
<dbReference type="Gene3D" id="2.130.10.10">
    <property type="entry name" value="YVTN repeat-like/Quinoprotein amine dehydrogenase"/>
    <property type="match status" value="1"/>
</dbReference>
<dbReference type="SUPFAM" id="SSF50978">
    <property type="entry name" value="WD40 repeat-like"/>
    <property type="match status" value="1"/>
</dbReference>
<dbReference type="PROSITE" id="PS50082">
    <property type="entry name" value="WD_REPEATS_2"/>
    <property type="match status" value="2"/>
</dbReference>
<keyword evidence="10" id="KW-0539">Nucleus</keyword>
<keyword evidence="12" id="KW-1185">Reference proteome</keyword>
<reference evidence="11 12" key="1">
    <citation type="submission" date="2016-02" db="EMBL/GenBank/DDBJ databases">
        <title>Genome analysis of coral dinoflagellate symbionts highlights evolutionary adaptations to a symbiotic lifestyle.</title>
        <authorList>
            <person name="Aranda M."/>
            <person name="Li Y."/>
            <person name="Liew Y.J."/>
            <person name="Baumgarten S."/>
            <person name="Simakov O."/>
            <person name="Wilson M."/>
            <person name="Piel J."/>
            <person name="Ashoor H."/>
            <person name="Bougouffa S."/>
            <person name="Bajic V.B."/>
            <person name="Ryu T."/>
            <person name="Ravasi T."/>
            <person name="Bayer T."/>
            <person name="Micklem G."/>
            <person name="Kim H."/>
            <person name="Bhak J."/>
            <person name="Lajeunesse T.C."/>
            <person name="Voolstra C.R."/>
        </authorList>
    </citation>
    <scope>NUCLEOTIDE SEQUENCE [LARGE SCALE GENOMIC DNA]</scope>
    <source>
        <strain evidence="11 12">CCMP2467</strain>
    </source>
</reference>
<proteinExistence type="inferred from homology"/>
<dbReference type="AlphaFoldDB" id="A0A1Q9D7E5"/>
<evidence type="ECO:0000313" key="12">
    <source>
        <dbReference type="Proteomes" id="UP000186817"/>
    </source>
</evidence>
<dbReference type="InterPro" id="IPR036322">
    <property type="entry name" value="WD40_repeat_dom_sf"/>
</dbReference>
<comment type="similarity">
    <text evidence="2">Belongs to the WD repeat SEC13 family.</text>
</comment>
<keyword evidence="8" id="KW-0811">Translocation</keyword>
<dbReference type="InterPro" id="IPR037363">
    <property type="entry name" value="Sec13/Seh1_fam"/>
</dbReference>
<dbReference type="GO" id="GO:0090114">
    <property type="term" value="P:COPII-coated vesicle budding"/>
    <property type="evidence" value="ECO:0007669"/>
    <property type="project" value="TreeGrafter"/>
</dbReference>
<evidence type="ECO:0000256" key="8">
    <source>
        <dbReference type="ARBA" id="ARBA00023010"/>
    </source>
</evidence>
<dbReference type="OMA" id="GSWACIS"/>